<dbReference type="EMBL" id="FR824072">
    <property type="protein sequence ID" value="CCA16875.1"/>
    <property type="molecule type" value="Genomic_DNA"/>
</dbReference>
<reference evidence="1" key="1">
    <citation type="journal article" date="2011" name="PLoS Biol.">
        <title>Gene gain and loss during evolution of obligate parasitism in the white rust pathogen of Arabidopsis thaliana.</title>
        <authorList>
            <person name="Kemen E."/>
            <person name="Gardiner A."/>
            <person name="Schultz-Larsen T."/>
            <person name="Kemen A.C."/>
            <person name="Balmuth A.L."/>
            <person name="Robert-Seilaniantz A."/>
            <person name="Bailey K."/>
            <person name="Holub E."/>
            <person name="Studholme D.J."/>
            <person name="Maclean D."/>
            <person name="Jones J.D."/>
        </authorList>
    </citation>
    <scope>NUCLEOTIDE SEQUENCE</scope>
</reference>
<sequence>MKESDTPFFQAINAPRIVGTSREVLVRLKRDRETYLRTVADNPGVTPTSVVNSLDPMKLSWLAKWMFQCDESKVTDDDLMAFIEKQCTDGSTAGNSGTIETVFKGTKMDMNERDPFEDV</sequence>
<name>F0W6Y0_9STRA</name>
<evidence type="ECO:0000313" key="1">
    <source>
        <dbReference type="EMBL" id="CCA16875.1"/>
    </source>
</evidence>
<accession>F0W6Y0</accession>
<gene>
    <name evidence="1" type="primary">AlNc14C27G2616</name>
    <name evidence="1" type="ORF">ALNC14_030180</name>
</gene>
<organism evidence="1">
    <name type="scientific">Albugo laibachii Nc14</name>
    <dbReference type="NCBI Taxonomy" id="890382"/>
    <lineage>
        <taxon>Eukaryota</taxon>
        <taxon>Sar</taxon>
        <taxon>Stramenopiles</taxon>
        <taxon>Oomycota</taxon>
        <taxon>Peronosporomycetes</taxon>
        <taxon>Albuginales</taxon>
        <taxon>Albuginaceae</taxon>
        <taxon>Albugo</taxon>
    </lineage>
</organism>
<proteinExistence type="predicted"/>
<dbReference type="AlphaFoldDB" id="F0W6Y0"/>
<reference evidence="1" key="2">
    <citation type="submission" date="2011-02" db="EMBL/GenBank/DDBJ databases">
        <authorList>
            <person name="MacLean D."/>
        </authorList>
    </citation>
    <scope>NUCLEOTIDE SEQUENCE</scope>
</reference>
<dbReference type="HOGENOM" id="CLU_2065828_0_0_1"/>
<protein>
    <submittedName>
        <fullName evidence="1">AlNc14C27G2616 protein</fullName>
    </submittedName>
</protein>